<dbReference type="InterPro" id="IPR028082">
    <property type="entry name" value="Peripla_BP_I"/>
</dbReference>
<dbReference type="EMBL" id="CAUM01000020">
    <property type="protein sequence ID" value="CCV03926.1"/>
    <property type="molecule type" value="Genomic_DNA"/>
</dbReference>
<dbReference type="Gene3D" id="3.40.50.2300">
    <property type="match status" value="2"/>
</dbReference>
<dbReference type="STRING" id="1297569.MESS2_1160047"/>
<reference evidence="6 7" key="1">
    <citation type="submission" date="2013-02" db="EMBL/GenBank/DDBJ databases">
        <authorList>
            <person name="Genoscope - CEA"/>
        </authorList>
    </citation>
    <scope>NUCLEOTIDE SEQUENCE [LARGE SCALE GENOMIC DNA]</scope>
    <source>
        <strain evidence="6 7">STM 2683</strain>
    </source>
</reference>
<dbReference type="eggNOG" id="COG1879">
    <property type="taxonomic scope" value="Bacteria"/>
</dbReference>
<dbReference type="GO" id="GO:0030246">
    <property type="term" value="F:carbohydrate binding"/>
    <property type="evidence" value="ECO:0007669"/>
    <property type="project" value="UniProtKB-ARBA"/>
</dbReference>
<organism evidence="6 7">
    <name type="scientific">Mesorhizobium metallidurans STM 2683</name>
    <dbReference type="NCBI Taxonomy" id="1297569"/>
    <lineage>
        <taxon>Bacteria</taxon>
        <taxon>Pseudomonadati</taxon>
        <taxon>Pseudomonadota</taxon>
        <taxon>Alphaproteobacteria</taxon>
        <taxon>Hyphomicrobiales</taxon>
        <taxon>Phyllobacteriaceae</taxon>
        <taxon>Mesorhizobium</taxon>
    </lineage>
</organism>
<evidence type="ECO:0000256" key="3">
    <source>
        <dbReference type="ARBA" id="ARBA00022729"/>
    </source>
</evidence>
<protein>
    <submittedName>
        <fullName evidence="6">Putative sugar transporter subunit: periplasmic-binding component of ABC superfamily</fullName>
    </submittedName>
</protein>
<sequence>MGRADGAQGNGRGKATVKRDPVSKSWRKQEMKRRDMLKLAAIGAALLTTTALLTSGNAYAQDKKWKIGFSQVTTIEPWRAQFNKDILAEAAKHPDIELIVTDGEDKTEKQVADVENLIRQEVDALLVSPKESAGLSGVVQQAVDAKIPVFVLDRNVETQDYTQFVGGDNKLIGRAAGEYAVELLGGKGKAAGNVVEIWGGMGTQPAHDRSNGFHEVTDKEPGIKYLLDKQSGDWKQDQAYNIMATALRNNEKIDLVYGHNDPMAYGAYLAAKDVGREKEIKFIGIDGLPNEGVTLVNNGELTATFTYVTPGAEGLRQAIKFLNGEKVEKTITLPTQKITKENSAQILKDNGL</sequence>
<dbReference type="Pfam" id="PF13407">
    <property type="entry name" value="Peripla_BP_4"/>
    <property type="match status" value="1"/>
</dbReference>
<dbReference type="AlphaFoldDB" id="M5EW94"/>
<dbReference type="InterPro" id="IPR025997">
    <property type="entry name" value="SBP_2_dom"/>
</dbReference>
<dbReference type="PANTHER" id="PTHR46847:SF3">
    <property type="entry name" value="GALACTOFURANOSE-BINDING PROTEIN YTFQ"/>
    <property type="match status" value="1"/>
</dbReference>
<keyword evidence="7" id="KW-1185">Reference proteome</keyword>
<dbReference type="CDD" id="cd06308">
    <property type="entry name" value="PBP1_sensor_kinase-like"/>
    <property type="match status" value="1"/>
</dbReference>
<dbReference type="PROSITE" id="PS51318">
    <property type="entry name" value="TAT"/>
    <property type="match status" value="1"/>
</dbReference>
<keyword evidence="6" id="KW-0813">Transport</keyword>
<keyword evidence="3" id="KW-0732">Signal</keyword>
<dbReference type="InterPro" id="IPR006311">
    <property type="entry name" value="TAT_signal"/>
</dbReference>
<gene>
    <name evidence="6" type="primary">ytfQ</name>
    <name evidence="6" type="ORF">MESS2_1160047</name>
</gene>
<evidence type="ECO:0000313" key="7">
    <source>
        <dbReference type="Proteomes" id="UP000012062"/>
    </source>
</evidence>
<comment type="caution">
    <text evidence="6">The sequence shown here is derived from an EMBL/GenBank/DDBJ whole genome shotgun (WGS) entry which is preliminary data.</text>
</comment>
<evidence type="ECO:0000259" key="5">
    <source>
        <dbReference type="Pfam" id="PF13407"/>
    </source>
</evidence>
<keyword evidence="6" id="KW-0762">Sugar transport</keyword>
<feature type="region of interest" description="Disordered" evidence="4">
    <location>
        <begin position="1"/>
        <end position="29"/>
    </location>
</feature>
<accession>M5EW94</accession>
<evidence type="ECO:0000313" key="6">
    <source>
        <dbReference type="EMBL" id="CCV03926.1"/>
    </source>
</evidence>
<name>M5EW94_9HYPH</name>
<feature type="compositionally biased region" description="Basic and acidic residues" evidence="4">
    <location>
        <begin position="17"/>
        <end position="29"/>
    </location>
</feature>
<dbReference type="SUPFAM" id="SSF53822">
    <property type="entry name" value="Periplasmic binding protein-like I"/>
    <property type="match status" value="1"/>
</dbReference>
<dbReference type="GO" id="GO:0030313">
    <property type="term" value="C:cell envelope"/>
    <property type="evidence" value="ECO:0007669"/>
    <property type="project" value="UniProtKB-SubCell"/>
</dbReference>
<dbReference type="Proteomes" id="UP000012062">
    <property type="component" value="Unassembled WGS sequence"/>
</dbReference>
<evidence type="ECO:0000256" key="4">
    <source>
        <dbReference type="SAM" id="MobiDB-lite"/>
    </source>
</evidence>
<evidence type="ECO:0000256" key="2">
    <source>
        <dbReference type="ARBA" id="ARBA00007639"/>
    </source>
</evidence>
<dbReference type="PANTHER" id="PTHR46847">
    <property type="entry name" value="D-ALLOSE-BINDING PERIPLASMIC PROTEIN-RELATED"/>
    <property type="match status" value="1"/>
</dbReference>
<evidence type="ECO:0000256" key="1">
    <source>
        <dbReference type="ARBA" id="ARBA00004196"/>
    </source>
</evidence>
<comment type="similarity">
    <text evidence="2">Belongs to the bacterial solute-binding protein 2 family.</text>
</comment>
<feature type="domain" description="Periplasmic binding protein" evidence="5">
    <location>
        <begin position="67"/>
        <end position="325"/>
    </location>
</feature>
<comment type="subcellular location">
    <subcellularLocation>
        <location evidence="1">Cell envelope</location>
    </subcellularLocation>
</comment>
<proteinExistence type="inferred from homology"/>